<name>A0A164VKB6_DAUCS</name>
<evidence type="ECO:0000313" key="2">
    <source>
        <dbReference type="Proteomes" id="UP000077755"/>
    </source>
</evidence>
<accession>A0A164VKB6</accession>
<reference evidence="1" key="2">
    <citation type="submission" date="2022-03" db="EMBL/GenBank/DDBJ databases">
        <title>Draft title - Genomic analysis of global carrot germplasm unveils the trajectory of domestication and the origin of high carotenoid orange carrot.</title>
        <authorList>
            <person name="Iorizzo M."/>
            <person name="Ellison S."/>
            <person name="Senalik D."/>
            <person name="Macko-Podgorni A."/>
            <person name="Grzebelus D."/>
            <person name="Bostan H."/>
            <person name="Rolling W."/>
            <person name="Curaba J."/>
            <person name="Simon P."/>
        </authorList>
    </citation>
    <scope>NUCLEOTIDE SEQUENCE</scope>
    <source>
        <tissue evidence="1">Leaf</tissue>
    </source>
</reference>
<gene>
    <name evidence="1" type="ORF">DCAR_0623992</name>
</gene>
<dbReference type="Proteomes" id="UP000077755">
    <property type="component" value="Chromosome 6"/>
</dbReference>
<dbReference type="EMBL" id="CP093348">
    <property type="protein sequence ID" value="WOH04582.1"/>
    <property type="molecule type" value="Genomic_DNA"/>
</dbReference>
<organism evidence="1 2">
    <name type="scientific">Daucus carota subsp. sativus</name>
    <name type="common">Carrot</name>
    <dbReference type="NCBI Taxonomy" id="79200"/>
    <lineage>
        <taxon>Eukaryota</taxon>
        <taxon>Viridiplantae</taxon>
        <taxon>Streptophyta</taxon>
        <taxon>Embryophyta</taxon>
        <taxon>Tracheophyta</taxon>
        <taxon>Spermatophyta</taxon>
        <taxon>Magnoliopsida</taxon>
        <taxon>eudicotyledons</taxon>
        <taxon>Gunneridae</taxon>
        <taxon>Pentapetalae</taxon>
        <taxon>asterids</taxon>
        <taxon>campanulids</taxon>
        <taxon>Apiales</taxon>
        <taxon>Apiaceae</taxon>
        <taxon>Apioideae</taxon>
        <taxon>Scandiceae</taxon>
        <taxon>Daucinae</taxon>
        <taxon>Daucus</taxon>
        <taxon>Daucus sect. Daucus</taxon>
    </lineage>
</organism>
<evidence type="ECO:0000313" key="1">
    <source>
        <dbReference type="EMBL" id="WOH04582.1"/>
    </source>
</evidence>
<reference evidence="1" key="1">
    <citation type="journal article" date="2016" name="Nat. Genet.">
        <title>A high-quality carrot genome assembly provides new insights into carotenoid accumulation and asterid genome evolution.</title>
        <authorList>
            <person name="Iorizzo M."/>
            <person name="Ellison S."/>
            <person name="Senalik D."/>
            <person name="Zeng P."/>
            <person name="Satapoomin P."/>
            <person name="Huang J."/>
            <person name="Bowman M."/>
            <person name="Iovene M."/>
            <person name="Sanseverino W."/>
            <person name="Cavagnaro P."/>
            <person name="Yildiz M."/>
            <person name="Macko-Podgorni A."/>
            <person name="Moranska E."/>
            <person name="Grzebelus E."/>
            <person name="Grzebelus D."/>
            <person name="Ashrafi H."/>
            <person name="Zheng Z."/>
            <person name="Cheng S."/>
            <person name="Spooner D."/>
            <person name="Van Deynze A."/>
            <person name="Simon P."/>
        </authorList>
    </citation>
    <scope>NUCLEOTIDE SEQUENCE</scope>
    <source>
        <tissue evidence="1">Leaf</tissue>
    </source>
</reference>
<sequence length="175" mass="20287">MVMADKSEIYSNDSEALEKWISDCFTDHHPPTRYYHHQQPVKNIIPIPVPKKEKEKPVVPVPKKEKEKLVVHEKRAMKLDSVSALGETQRFVANFLRVDNAKRMIVSQQPRKTRPCLENNSGVKRKFDDDANNEVKKIMHRKSEQRKCVADPIGKPSSRGQILVNKKYKFQPLVC</sequence>
<proteinExistence type="predicted"/>
<protein>
    <submittedName>
        <fullName evidence="1">Uncharacterized protein</fullName>
    </submittedName>
</protein>
<dbReference type="AlphaFoldDB" id="A0A164VKB6"/>
<dbReference type="Gramene" id="KZM90475">
    <property type="protein sequence ID" value="KZM90475"/>
    <property type="gene ID" value="DCAR_022160"/>
</dbReference>
<keyword evidence="2" id="KW-1185">Reference proteome</keyword>